<sequence length="809" mass="91681">MHRARVPHQIERATQKAAENRESVSLKKGGIITEEAREMIRDLSVEGRVPDSKMNLVIQTVGRWLQMDICDKISERTVGRVVEEGGLATKAQLVQEIENEQAFTISGDGTTIRHINYESKHITVNAPSYESGASADTKKPRVRFAGITSGTNHKSETQLQGWKDLSEEYYMAYNTIFKGEKGVADPLAFATYINGNGSDHSEDQKKLNRILFEWKMLCDRLLRGKEAMRTMPLEELVRALWEASMKKIEDAGGHEAWNLLSEDEKDAHDRTAYNKLCDTLGEHAWNELPEDVRLEASLFIWAGCAMHKEMNATKGGADRMREYWMKNNLTPPVKLYNRDNAAAAALGSSMAQDRANEISQGGAIKAASLAGLLFNHKDDKKGLQDTYRNFFELYLGYAVAFPQTSSTRFQSHLEASAELLIHLPLYLSLLLEVKDNKEKGNFNHLENNVYIALQDIPTLTEMAALTLYLLAISHPYMRVVRGSGEHRVNAIDLATFHEKVKGHCQNLIDNPDLVLAPDACFTTGALDGKTWERPEALYTVHRMAPKLPHLRGCFVSFVEGALETWGRFTSEFTHGGAIDRLTVDQKKKIFISATNDHNEGALGGLRKSFWRAGSLSLRRHNAGTTYRMNGTRGYMQNVLTHVQRIRLRSATRLYQKMNPDSRRRKAQATYDAQKAQDKRQKASERREKLADAERFLDNLELELDLAALRTGRKSNNQKISVSEMKAQIDWHRRLDLERKIPIKALINKMKKDEVLVQLIIAVTRYHQTPWPLYVHGTGQVSIDTHQASAEMEWDEAEDAEDAYLSREIT</sequence>
<protein>
    <submittedName>
        <fullName evidence="2">Uncharacterized protein</fullName>
    </submittedName>
</protein>
<feature type="compositionally biased region" description="Basic and acidic residues" evidence="1">
    <location>
        <begin position="8"/>
        <end position="24"/>
    </location>
</feature>
<feature type="region of interest" description="Disordered" evidence="1">
    <location>
        <begin position="1"/>
        <end position="24"/>
    </location>
</feature>
<dbReference type="Proteomes" id="UP000807469">
    <property type="component" value="Unassembled WGS sequence"/>
</dbReference>
<dbReference type="AlphaFoldDB" id="A0A9P5Z854"/>
<name>A0A9P5Z854_9AGAR</name>
<comment type="caution">
    <text evidence="2">The sequence shown here is derived from an EMBL/GenBank/DDBJ whole genome shotgun (WGS) entry which is preliminary data.</text>
</comment>
<evidence type="ECO:0000313" key="3">
    <source>
        <dbReference type="Proteomes" id="UP000807469"/>
    </source>
</evidence>
<dbReference type="OrthoDB" id="3246627at2759"/>
<dbReference type="EMBL" id="MU155172">
    <property type="protein sequence ID" value="KAF9481925.1"/>
    <property type="molecule type" value="Genomic_DNA"/>
</dbReference>
<accession>A0A9P5Z854</accession>
<organism evidence="2 3">
    <name type="scientific">Pholiota conissans</name>
    <dbReference type="NCBI Taxonomy" id="109636"/>
    <lineage>
        <taxon>Eukaryota</taxon>
        <taxon>Fungi</taxon>
        <taxon>Dikarya</taxon>
        <taxon>Basidiomycota</taxon>
        <taxon>Agaricomycotina</taxon>
        <taxon>Agaricomycetes</taxon>
        <taxon>Agaricomycetidae</taxon>
        <taxon>Agaricales</taxon>
        <taxon>Agaricineae</taxon>
        <taxon>Strophariaceae</taxon>
        <taxon>Pholiota</taxon>
    </lineage>
</organism>
<reference evidence="2" key="1">
    <citation type="submission" date="2020-11" db="EMBL/GenBank/DDBJ databases">
        <authorList>
            <consortium name="DOE Joint Genome Institute"/>
            <person name="Ahrendt S."/>
            <person name="Riley R."/>
            <person name="Andreopoulos W."/>
            <person name="Labutti K."/>
            <person name="Pangilinan J."/>
            <person name="Ruiz-Duenas F.J."/>
            <person name="Barrasa J.M."/>
            <person name="Sanchez-Garcia M."/>
            <person name="Camarero S."/>
            <person name="Miyauchi S."/>
            <person name="Serrano A."/>
            <person name="Linde D."/>
            <person name="Babiker R."/>
            <person name="Drula E."/>
            <person name="Ayuso-Fernandez I."/>
            <person name="Pacheco R."/>
            <person name="Padilla G."/>
            <person name="Ferreira P."/>
            <person name="Barriuso J."/>
            <person name="Kellner H."/>
            <person name="Castanera R."/>
            <person name="Alfaro M."/>
            <person name="Ramirez L."/>
            <person name="Pisabarro A.G."/>
            <person name="Kuo A."/>
            <person name="Tritt A."/>
            <person name="Lipzen A."/>
            <person name="He G."/>
            <person name="Yan M."/>
            <person name="Ng V."/>
            <person name="Cullen D."/>
            <person name="Martin F."/>
            <person name="Rosso M.-N."/>
            <person name="Henrissat B."/>
            <person name="Hibbett D."/>
            <person name="Martinez A.T."/>
            <person name="Grigoriev I.V."/>
        </authorList>
    </citation>
    <scope>NUCLEOTIDE SEQUENCE</scope>
    <source>
        <strain evidence="2">CIRM-BRFM 674</strain>
    </source>
</reference>
<evidence type="ECO:0000313" key="2">
    <source>
        <dbReference type="EMBL" id="KAF9481925.1"/>
    </source>
</evidence>
<keyword evidence="3" id="KW-1185">Reference proteome</keyword>
<gene>
    <name evidence="2" type="ORF">BDN70DRAFT_854244</name>
</gene>
<evidence type="ECO:0000256" key="1">
    <source>
        <dbReference type="SAM" id="MobiDB-lite"/>
    </source>
</evidence>
<feature type="region of interest" description="Disordered" evidence="1">
    <location>
        <begin position="657"/>
        <end position="687"/>
    </location>
</feature>
<proteinExistence type="predicted"/>
<feature type="compositionally biased region" description="Basic and acidic residues" evidence="1">
    <location>
        <begin position="674"/>
        <end position="687"/>
    </location>
</feature>